<protein>
    <submittedName>
        <fullName evidence="2">Uncharacterized protein</fullName>
    </submittedName>
</protein>
<dbReference type="Proteomes" id="UP000578449">
    <property type="component" value="Unassembled WGS sequence"/>
</dbReference>
<name>A0A840NVL8_9ACTN</name>
<accession>A0A840NVL8</accession>
<dbReference type="EMBL" id="JACHGN010000001">
    <property type="protein sequence ID" value="MBB5130859.1"/>
    <property type="molecule type" value="Genomic_DNA"/>
</dbReference>
<feature type="transmembrane region" description="Helical" evidence="1">
    <location>
        <begin position="12"/>
        <end position="30"/>
    </location>
</feature>
<gene>
    <name evidence="2" type="ORF">HNP84_000547</name>
</gene>
<keyword evidence="1" id="KW-1133">Transmembrane helix</keyword>
<sequence>MHGNVRRAWRVAGGTLGVVTVAVISLTIWAEIQLERSRALHWLPNAEARVRATTETTSYSYAFTGKDLYLDLEGEVTVRIRQGETEELGVRRQMSWSLSKPVLSEWWKDGAKMGVSLTCPEAAEPAAPGLPAETCRVEYDLTVPPGTRVHTETVGGATACEVSRPQSCATPAATSQ</sequence>
<dbReference type="AlphaFoldDB" id="A0A840NVL8"/>
<keyword evidence="1" id="KW-0472">Membrane</keyword>
<dbReference type="RefSeq" id="WP_185047677.1">
    <property type="nucleotide sequence ID" value="NZ_BAABIX010000013.1"/>
</dbReference>
<keyword evidence="1" id="KW-0812">Transmembrane</keyword>
<keyword evidence="3" id="KW-1185">Reference proteome</keyword>
<organism evidence="2 3">
    <name type="scientific">Thermocatellispora tengchongensis</name>
    <dbReference type="NCBI Taxonomy" id="1073253"/>
    <lineage>
        <taxon>Bacteria</taxon>
        <taxon>Bacillati</taxon>
        <taxon>Actinomycetota</taxon>
        <taxon>Actinomycetes</taxon>
        <taxon>Streptosporangiales</taxon>
        <taxon>Streptosporangiaceae</taxon>
        <taxon>Thermocatellispora</taxon>
    </lineage>
</organism>
<proteinExistence type="predicted"/>
<evidence type="ECO:0000313" key="3">
    <source>
        <dbReference type="Proteomes" id="UP000578449"/>
    </source>
</evidence>
<evidence type="ECO:0000313" key="2">
    <source>
        <dbReference type="EMBL" id="MBB5130859.1"/>
    </source>
</evidence>
<comment type="caution">
    <text evidence="2">The sequence shown here is derived from an EMBL/GenBank/DDBJ whole genome shotgun (WGS) entry which is preliminary data.</text>
</comment>
<reference evidence="2 3" key="1">
    <citation type="submission" date="2020-08" db="EMBL/GenBank/DDBJ databases">
        <title>Genomic Encyclopedia of Type Strains, Phase IV (KMG-IV): sequencing the most valuable type-strain genomes for metagenomic binning, comparative biology and taxonomic classification.</title>
        <authorList>
            <person name="Goeker M."/>
        </authorList>
    </citation>
    <scope>NUCLEOTIDE SEQUENCE [LARGE SCALE GENOMIC DNA]</scope>
    <source>
        <strain evidence="2 3">DSM 45615</strain>
    </source>
</reference>
<evidence type="ECO:0000256" key="1">
    <source>
        <dbReference type="SAM" id="Phobius"/>
    </source>
</evidence>